<evidence type="ECO:0000313" key="2">
    <source>
        <dbReference type="Proteomes" id="UP000499080"/>
    </source>
</evidence>
<protein>
    <submittedName>
        <fullName evidence="1">Uncharacterized protein</fullName>
    </submittedName>
</protein>
<proteinExistence type="predicted"/>
<sequence length="114" mass="12591">MAAAIFVRVVSRYGKVTMRYWMKPLTAPPGGKVVLTSSSEGNLFLLHLWGKEISLGLIIRDDNRSLVVPSIWEMALLLPFEALFKILSLLGSLESGIAMQEKDTITQLLIACSL</sequence>
<dbReference type="Proteomes" id="UP000499080">
    <property type="component" value="Unassembled WGS sequence"/>
</dbReference>
<accession>A0A4Y2K8B5</accession>
<gene>
    <name evidence="1" type="ORF">AVEN_171583_1</name>
</gene>
<dbReference type="AlphaFoldDB" id="A0A4Y2K8B5"/>
<keyword evidence="2" id="KW-1185">Reference proteome</keyword>
<name>A0A4Y2K8B5_ARAVE</name>
<evidence type="ECO:0000313" key="1">
    <source>
        <dbReference type="EMBL" id="GBM97512.1"/>
    </source>
</evidence>
<dbReference type="EMBL" id="BGPR01004242">
    <property type="protein sequence ID" value="GBM97512.1"/>
    <property type="molecule type" value="Genomic_DNA"/>
</dbReference>
<comment type="caution">
    <text evidence="1">The sequence shown here is derived from an EMBL/GenBank/DDBJ whole genome shotgun (WGS) entry which is preliminary data.</text>
</comment>
<reference evidence="1 2" key="1">
    <citation type="journal article" date="2019" name="Sci. Rep.">
        <title>Orb-weaving spider Araneus ventricosus genome elucidates the spidroin gene catalogue.</title>
        <authorList>
            <person name="Kono N."/>
            <person name="Nakamura H."/>
            <person name="Ohtoshi R."/>
            <person name="Moran D.A.P."/>
            <person name="Shinohara A."/>
            <person name="Yoshida Y."/>
            <person name="Fujiwara M."/>
            <person name="Mori M."/>
            <person name="Tomita M."/>
            <person name="Arakawa K."/>
        </authorList>
    </citation>
    <scope>NUCLEOTIDE SEQUENCE [LARGE SCALE GENOMIC DNA]</scope>
</reference>
<organism evidence="1 2">
    <name type="scientific">Araneus ventricosus</name>
    <name type="common">Orbweaver spider</name>
    <name type="synonym">Epeira ventricosa</name>
    <dbReference type="NCBI Taxonomy" id="182803"/>
    <lineage>
        <taxon>Eukaryota</taxon>
        <taxon>Metazoa</taxon>
        <taxon>Ecdysozoa</taxon>
        <taxon>Arthropoda</taxon>
        <taxon>Chelicerata</taxon>
        <taxon>Arachnida</taxon>
        <taxon>Araneae</taxon>
        <taxon>Araneomorphae</taxon>
        <taxon>Entelegynae</taxon>
        <taxon>Araneoidea</taxon>
        <taxon>Araneidae</taxon>
        <taxon>Araneus</taxon>
    </lineage>
</organism>